<feature type="transmembrane region" description="Helical" evidence="5">
    <location>
        <begin position="64"/>
        <end position="83"/>
    </location>
</feature>
<comment type="caution">
    <text evidence="7">The sequence shown here is derived from an EMBL/GenBank/DDBJ whole genome shotgun (WGS) entry which is preliminary data.</text>
</comment>
<feature type="transmembrane region" description="Helical" evidence="5">
    <location>
        <begin position="177"/>
        <end position="194"/>
    </location>
</feature>
<feature type="transmembrane region" description="Helical" evidence="5">
    <location>
        <begin position="238"/>
        <end position="255"/>
    </location>
</feature>
<feature type="domain" description="EamA" evidence="6">
    <location>
        <begin position="8"/>
        <end position="137"/>
    </location>
</feature>
<dbReference type="RefSeq" id="WP_285273037.1">
    <property type="nucleotide sequence ID" value="NZ_JASNVW010000001.1"/>
</dbReference>
<feature type="transmembrane region" description="Helical" evidence="5">
    <location>
        <begin position="118"/>
        <end position="136"/>
    </location>
</feature>
<reference evidence="7 8" key="1">
    <citation type="submission" date="2023-05" db="EMBL/GenBank/DDBJ databases">
        <title>A new hyperthermophilic archaea 'Ignisphaera cupida' sp. nov. and description of the family 'Ignisphaeraceae' fam. nov.</title>
        <authorList>
            <person name="Podosokorskaya O.A."/>
            <person name="Elcheninov A.G."/>
            <person name="Klukina A."/>
            <person name="Merkel A.Y."/>
        </authorList>
    </citation>
    <scope>NUCLEOTIDE SEQUENCE [LARGE SCALE GENOMIC DNA]</scope>
    <source>
        <strain evidence="7 8">4213-co</strain>
    </source>
</reference>
<dbReference type="PANTHER" id="PTHR32322">
    <property type="entry name" value="INNER MEMBRANE TRANSPORTER"/>
    <property type="match status" value="1"/>
</dbReference>
<dbReference type="AlphaFoldDB" id="A0ABD4Z546"/>
<feature type="transmembrane region" description="Helical" evidence="5">
    <location>
        <begin position="261"/>
        <end position="278"/>
    </location>
</feature>
<keyword evidence="2 5" id="KW-0812">Transmembrane</keyword>
<feature type="transmembrane region" description="Helical" evidence="5">
    <location>
        <begin position="39"/>
        <end position="58"/>
    </location>
</feature>
<evidence type="ECO:0000313" key="8">
    <source>
        <dbReference type="Proteomes" id="UP001529235"/>
    </source>
</evidence>
<feature type="transmembrane region" description="Helical" evidence="5">
    <location>
        <begin position="206"/>
        <end position="226"/>
    </location>
</feature>
<dbReference type="SUPFAM" id="SSF103481">
    <property type="entry name" value="Multidrug resistance efflux transporter EmrE"/>
    <property type="match status" value="1"/>
</dbReference>
<feature type="transmembrane region" description="Helical" evidence="5">
    <location>
        <begin position="6"/>
        <end position="27"/>
    </location>
</feature>
<dbReference type="EMBL" id="JASNVW010000001">
    <property type="protein sequence ID" value="MDK6028063.1"/>
    <property type="molecule type" value="Genomic_DNA"/>
</dbReference>
<evidence type="ECO:0000256" key="4">
    <source>
        <dbReference type="ARBA" id="ARBA00023136"/>
    </source>
</evidence>
<dbReference type="GO" id="GO:0016020">
    <property type="term" value="C:membrane"/>
    <property type="evidence" value="ECO:0007669"/>
    <property type="project" value="UniProtKB-SubCell"/>
</dbReference>
<feature type="transmembrane region" description="Helical" evidence="5">
    <location>
        <begin position="148"/>
        <end position="165"/>
    </location>
</feature>
<gene>
    <name evidence="7" type="ORF">QPL79_01625</name>
</gene>
<dbReference type="Proteomes" id="UP001529235">
    <property type="component" value="Unassembled WGS sequence"/>
</dbReference>
<sequence length="286" mass="30898">MGSRLLYYVVLVFVAVLWGSSFVFIKFSVEVVSGFGYTFYRMLFAVALLTPFVLYRLFTGLFDSAGFFGGVVTGVAYLFGLLLQGIGTRYTTPSTSAFITGLNTVHVHVYCAFVEKSYGLSLLASLILALLGLYMVTLPSGDFGFGELMVFAGSIAWGAQIVLVSRYSKNVKSFSDFLYGMFIPSLSLAPITLASDNISSVGFGTWLYIFYLAAACSIAASLLQVIGQRHVNPAIASTIYLLEPLFAFLFSVAIYGEEIDVRRVAGGALITLAIYVASKSNSNTCS</sequence>
<evidence type="ECO:0000256" key="5">
    <source>
        <dbReference type="SAM" id="Phobius"/>
    </source>
</evidence>
<keyword evidence="3 5" id="KW-1133">Transmembrane helix</keyword>
<dbReference type="InterPro" id="IPR037185">
    <property type="entry name" value="EmrE-like"/>
</dbReference>
<dbReference type="Pfam" id="PF00892">
    <property type="entry name" value="EamA"/>
    <property type="match status" value="2"/>
</dbReference>
<dbReference type="PANTHER" id="PTHR32322:SF2">
    <property type="entry name" value="EAMA DOMAIN-CONTAINING PROTEIN"/>
    <property type="match status" value="1"/>
</dbReference>
<evidence type="ECO:0000256" key="1">
    <source>
        <dbReference type="ARBA" id="ARBA00004141"/>
    </source>
</evidence>
<protein>
    <submittedName>
        <fullName evidence="7">DMT family transporter</fullName>
    </submittedName>
</protein>
<evidence type="ECO:0000256" key="3">
    <source>
        <dbReference type="ARBA" id="ARBA00022989"/>
    </source>
</evidence>
<name>A0ABD4Z546_9CREN</name>
<comment type="subcellular location">
    <subcellularLocation>
        <location evidence="1">Membrane</location>
        <topology evidence="1">Multi-pass membrane protein</topology>
    </subcellularLocation>
</comment>
<evidence type="ECO:0000256" key="2">
    <source>
        <dbReference type="ARBA" id="ARBA00022692"/>
    </source>
</evidence>
<dbReference type="InterPro" id="IPR050638">
    <property type="entry name" value="AA-Vitamin_Transporters"/>
</dbReference>
<organism evidence="7 8">
    <name type="scientific">Ignisphaera cupida</name>
    <dbReference type="NCBI Taxonomy" id="3050454"/>
    <lineage>
        <taxon>Archaea</taxon>
        <taxon>Thermoproteota</taxon>
        <taxon>Thermoprotei</taxon>
        <taxon>Desulfurococcales</taxon>
        <taxon>Desulfurococcaceae</taxon>
        <taxon>Ignisphaera</taxon>
    </lineage>
</organism>
<keyword evidence="8" id="KW-1185">Reference proteome</keyword>
<evidence type="ECO:0000259" key="6">
    <source>
        <dbReference type="Pfam" id="PF00892"/>
    </source>
</evidence>
<accession>A0ABD4Z546</accession>
<evidence type="ECO:0000313" key="7">
    <source>
        <dbReference type="EMBL" id="MDK6028063.1"/>
    </source>
</evidence>
<proteinExistence type="predicted"/>
<dbReference type="InterPro" id="IPR000620">
    <property type="entry name" value="EamA_dom"/>
</dbReference>
<feature type="domain" description="EamA" evidence="6">
    <location>
        <begin position="145"/>
        <end position="277"/>
    </location>
</feature>
<keyword evidence="4 5" id="KW-0472">Membrane</keyword>